<dbReference type="Gene3D" id="3.40.190.10">
    <property type="entry name" value="Periplasmic binding protein-like II"/>
    <property type="match status" value="2"/>
</dbReference>
<dbReference type="InterPro" id="IPR001638">
    <property type="entry name" value="Solute-binding_3/MltF_N"/>
</dbReference>
<accession>A0A3M6D5E3</accession>
<dbReference type="Proteomes" id="UP000279173">
    <property type="component" value="Unassembled WGS sequence"/>
</dbReference>
<evidence type="ECO:0000313" key="4">
    <source>
        <dbReference type="EMBL" id="RMV51319.1"/>
    </source>
</evidence>
<organism evidence="4 5">
    <name type="scientific">Pseudomonas syringae pv. helianthi</name>
    <dbReference type="NCBI Taxonomy" id="251654"/>
    <lineage>
        <taxon>Bacteria</taxon>
        <taxon>Pseudomonadati</taxon>
        <taxon>Pseudomonadota</taxon>
        <taxon>Gammaproteobacteria</taxon>
        <taxon>Pseudomonadales</taxon>
        <taxon>Pseudomonadaceae</taxon>
        <taxon>Pseudomonas</taxon>
    </lineage>
</organism>
<comment type="caution">
    <text evidence="4">The sequence shown here is derived from an EMBL/GenBank/DDBJ whole genome shotgun (WGS) entry which is preliminary data.</text>
</comment>
<dbReference type="CDD" id="cd01004">
    <property type="entry name" value="PBP2_MidA_like"/>
    <property type="match status" value="1"/>
</dbReference>
<dbReference type="PANTHER" id="PTHR35936:SF17">
    <property type="entry name" value="ARGININE-BINDING EXTRACELLULAR PROTEIN ARTP"/>
    <property type="match status" value="1"/>
</dbReference>
<feature type="domain" description="Solute-binding protein family 3/N-terminal" evidence="3">
    <location>
        <begin position="97"/>
        <end position="330"/>
    </location>
</feature>
<reference evidence="4 5" key="1">
    <citation type="submission" date="2018-08" db="EMBL/GenBank/DDBJ databases">
        <title>Recombination of ecologically and evolutionarily significant loci maintains genetic cohesion in the Pseudomonas syringae species complex.</title>
        <authorList>
            <person name="Dillon M."/>
            <person name="Thakur S."/>
            <person name="Almeida R.N.D."/>
            <person name="Weir B.S."/>
            <person name="Guttman D.S."/>
        </authorList>
    </citation>
    <scope>NUCLEOTIDE SEQUENCE [LARGE SCALE GENOMIC DNA]</scope>
    <source>
        <strain evidence="4 5">ICMP 3263</strain>
    </source>
</reference>
<evidence type="ECO:0000256" key="2">
    <source>
        <dbReference type="ARBA" id="ARBA00022729"/>
    </source>
</evidence>
<evidence type="ECO:0000256" key="1">
    <source>
        <dbReference type="ARBA" id="ARBA00010333"/>
    </source>
</evidence>
<keyword evidence="2" id="KW-0732">Signal</keyword>
<comment type="similarity">
    <text evidence="1">Belongs to the bacterial solute-binding protein 3 family.</text>
</comment>
<dbReference type="PANTHER" id="PTHR35936">
    <property type="entry name" value="MEMBRANE-BOUND LYTIC MUREIN TRANSGLYCOSYLASE F"/>
    <property type="match status" value="1"/>
</dbReference>
<evidence type="ECO:0000259" key="3">
    <source>
        <dbReference type="SMART" id="SM00062"/>
    </source>
</evidence>
<dbReference type="SUPFAM" id="SSF53850">
    <property type="entry name" value="Periplasmic binding protein-like II"/>
    <property type="match status" value="1"/>
</dbReference>
<sequence>MSKGRRNRCSTTPDILAPLPSSARCCEFSVFKEQLLMLVNTARMALLTIAVGVAQSAFASTAQPIDLSPDRQRIHVPRNEAAIAQIPAGFKFAQPGKFTVAVSGVAGPPLALLANDDKTTIGSEADTAQLVADSLGLQLNVEQTSWEDWPLGVSSGKYDAVISNVTVTEARKKRFDFATYRQDVLGFYVKANSNISEIKQASDIAGLKVIVASGTNQEKVLLAWNEANEKAGIKPALLQYFDDQAAAQLAIQSGRSDALFGPNSVYAYSAAITGGIKRVGTVNGGWPLQADIAVTTRKDNGLVKSIHTALEGAIAGGQYEQVLKRWGLDVERVDRSLINPPGLPD</sequence>
<dbReference type="AlphaFoldDB" id="A0A3M6D5E3"/>
<dbReference type="EMBL" id="RBUT01000046">
    <property type="protein sequence ID" value="RMV51319.1"/>
    <property type="molecule type" value="Genomic_DNA"/>
</dbReference>
<evidence type="ECO:0000313" key="5">
    <source>
        <dbReference type="Proteomes" id="UP000279173"/>
    </source>
</evidence>
<dbReference type="SMART" id="SM00062">
    <property type="entry name" value="PBPb"/>
    <property type="match status" value="1"/>
</dbReference>
<gene>
    <name evidence="4" type="ORF">ALP10_100118</name>
</gene>
<proteinExistence type="inferred from homology"/>
<protein>
    <submittedName>
        <fullName evidence="4">Polar amino acid ABC-type transport system, periplasmic substrate-binding protein</fullName>
    </submittedName>
</protein>
<name>A0A3M6D5E3_9PSED</name>
<dbReference type="Pfam" id="PF00497">
    <property type="entry name" value="SBP_bac_3"/>
    <property type="match status" value="1"/>
</dbReference>